<evidence type="ECO:0000256" key="1">
    <source>
        <dbReference type="SAM" id="SignalP"/>
    </source>
</evidence>
<sequence length="163" mass="16181">MKVRNTQNSVRTTIAGVAIALSLPFLSMSAAHAQLGNLLKGGGSSDGSSSGLSSLGSMGSALTGQSVSSGSTSNVAGVLQFCIKNNYVNASSASTVKDSLMSKLGGTSAASQDSGYTDGANGLLKSSNGKQVDLSGGGLKEQVTKQVCDKILSQGKSLIGMGQ</sequence>
<dbReference type="Proteomes" id="UP000195221">
    <property type="component" value="Unassembled WGS sequence"/>
</dbReference>
<evidence type="ECO:0000313" key="2">
    <source>
        <dbReference type="EMBL" id="OTP70536.1"/>
    </source>
</evidence>
<comment type="caution">
    <text evidence="3">The sequence shown here is derived from an EMBL/GenBank/DDBJ whole genome shotgun (WGS) entry which is preliminary data.</text>
</comment>
<evidence type="ECO:0000313" key="5">
    <source>
        <dbReference type="Proteomes" id="UP000195221"/>
    </source>
</evidence>
<dbReference type="AlphaFoldDB" id="A0A242NA93"/>
<evidence type="ECO:0000313" key="4">
    <source>
        <dbReference type="Proteomes" id="UP000194546"/>
    </source>
</evidence>
<proteinExistence type="predicted"/>
<dbReference type="EMBL" id="NBTY01000006">
    <property type="protein sequence ID" value="OTP80595.1"/>
    <property type="molecule type" value="Genomic_DNA"/>
</dbReference>
<dbReference type="InterPro" id="IPR019637">
    <property type="entry name" value="DUF2501"/>
</dbReference>
<dbReference type="EMBL" id="NBTZ01000106">
    <property type="protein sequence ID" value="OTP70536.1"/>
    <property type="molecule type" value="Genomic_DNA"/>
</dbReference>
<name>A0A242NA93_CABSO</name>
<dbReference type="Proteomes" id="UP000194546">
    <property type="component" value="Unassembled WGS sequence"/>
</dbReference>
<keyword evidence="1" id="KW-0732">Signal</keyword>
<dbReference type="RefSeq" id="WP_062001488.1">
    <property type="nucleotide sequence ID" value="NZ_MSRG01000023.1"/>
</dbReference>
<organism evidence="3 4">
    <name type="scientific">Caballeronia sordidicola</name>
    <name type="common">Burkholderia sordidicola</name>
    <dbReference type="NCBI Taxonomy" id="196367"/>
    <lineage>
        <taxon>Bacteria</taxon>
        <taxon>Pseudomonadati</taxon>
        <taxon>Pseudomonadota</taxon>
        <taxon>Betaproteobacteria</taxon>
        <taxon>Burkholderiales</taxon>
        <taxon>Burkholderiaceae</taxon>
        <taxon>Caballeronia</taxon>
    </lineage>
</organism>
<evidence type="ECO:0000313" key="3">
    <source>
        <dbReference type="EMBL" id="OTP80595.1"/>
    </source>
</evidence>
<dbReference type="NCBIfam" id="NF008665">
    <property type="entry name" value="PRK11667.1-3"/>
    <property type="match status" value="1"/>
</dbReference>
<keyword evidence="3" id="KW-0675">Receptor</keyword>
<protein>
    <submittedName>
        <fullName evidence="3">Putative glycoprotein/receptor</fullName>
    </submittedName>
</protein>
<gene>
    <name evidence="3" type="ORF">PAMC26510_03020</name>
    <name evidence="2" type="ORF">PAMC26577_26140</name>
</gene>
<feature type="chain" id="PRO_5011405117" evidence="1">
    <location>
        <begin position="34"/>
        <end position="163"/>
    </location>
</feature>
<reference evidence="2 5" key="2">
    <citation type="submission" date="2017-03" db="EMBL/GenBank/DDBJ databases">
        <title>Genome analysis of strain PAMC 26577.</title>
        <authorList>
            <person name="Oh H.-M."/>
            <person name="Yang J.-A."/>
        </authorList>
    </citation>
    <scope>NUCLEOTIDE SEQUENCE [LARGE SCALE GENOMIC DNA]</scope>
    <source>
        <strain evidence="2 5">PAMC 26577</strain>
    </source>
</reference>
<accession>A0A242NA93</accession>
<dbReference type="Pfam" id="PF10696">
    <property type="entry name" value="DUF2501"/>
    <property type="match status" value="1"/>
</dbReference>
<reference evidence="3 4" key="1">
    <citation type="submission" date="2017-03" db="EMBL/GenBank/DDBJ databases">
        <title>Genome analysis of strain PAMC 26510.</title>
        <authorList>
            <person name="Oh H.-M."/>
            <person name="Yang J.-A."/>
        </authorList>
    </citation>
    <scope>NUCLEOTIDE SEQUENCE [LARGE SCALE GENOMIC DNA]</scope>
    <source>
        <strain evidence="3 4">PAMC 26510</strain>
    </source>
</reference>
<feature type="signal peptide" evidence="1">
    <location>
        <begin position="1"/>
        <end position="33"/>
    </location>
</feature>